<accession>A0A1G6D327</accession>
<dbReference type="AlphaFoldDB" id="A0A1G6D327"/>
<dbReference type="EMBL" id="FMXP01000031">
    <property type="protein sequence ID" value="SDB39490.1"/>
    <property type="molecule type" value="Genomic_DNA"/>
</dbReference>
<organism evidence="1 2">
    <name type="scientific">Streptococcus henryi</name>
    <dbReference type="NCBI Taxonomy" id="439219"/>
    <lineage>
        <taxon>Bacteria</taxon>
        <taxon>Bacillati</taxon>
        <taxon>Bacillota</taxon>
        <taxon>Bacilli</taxon>
        <taxon>Lactobacillales</taxon>
        <taxon>Streptococcaceae</taxon>
        <taxon>Streptococcus</taxon>
    </lineage>
</organism>
<name>A0A1G6D327_9STRE</name>
<dbReference type="STRING" id="439219.SAMN02910293_01944"/>
<protein>
    <submittedName>
        <fullName evidence="1">Uncharacterized protein</fullName>
    </submittedName>
</protein>
<keyword evidence="2" id="KW-1185">Reference proteome</keyword>
<sequence length="301" mass="34801">MTIRLLSDKLDVMSHTSSIKIVQAGKFLKLFKNDTLFATPIFRINKNRKNLQFVIVFKLDRDDVFYVLNRSQMGYSDKLQRIKTFTASSLYQGMMTVPLKSRQTIQILQVPSDVKDIKPYISYYEPSQVDAILSGKFLADSDVYNPFRDAHSAVFHAERNDVEVVPSDDYQGIQDFHPFLTDGDQVLALPCSYKDPIRGKTITIQLMGWYFLDQQLKISWKPHNSPRARWRSSILAIDKKTRRYFFQGNIYKEKGTDPVFLENLSFKASLSSDNSRAAQAEFARLINEVKKQEQAALLKMR</sequence>
<evidence type="ECO:0000313" key="1">
    <source>
        <dbReference type="EMBL" id="SDB39490.1"/>
    </source>
</evidence>
<gene>
    <name evidence="1" type="ORF">SAMN02910293_01944</name>
</gene>
<evidence type="ECO:0000313" key="2">
    <source>
        <dbReference type="Proteomes" id="UP000182508"/>
    </source>
</evidence>
<reference evidence="1 2" key="1">
    <citation type="submission" date="2016-10" db="EMBL/GenBank/DDBJ databases">
        <authorList>
            <person name="de Groot N.N."/>
        </authorList>
    </citation>
    <scope>NUCLEOTIDE SEQUENCE [LARGE SCALE GENOMIC DNA]</scope>
    <source>
        <strain evidence="1 2">A-4</strain>
    </source>
</reference>
<proteinExistence type="predicted"/>
<dbReference type="Proteomes" id="UP000182508">
    <property type="component" value="Unassembled WGS sequence"/>
</dbReference>